<evidence type="ECO:0000256" key="14">
    <source>
        <dbReference type="ARBA" id="ARBA00032370"/>
    </source>
</evidence>
<name>A0A1G2KRY9_9BACT</name>
<dbReference type="Pfam" id="PF01098">
    <property type="entry name" value="FTSW_RODA_SPOVE"/>
    <property type="match status" value="1"/>
</dbReference>
<keyword evidence="13" id="KW-0961">Cell wall biogenesis/degradation</keyword>
<dbReference type="NCBIfam" id="TIGR02614">
    <property type="entry name" value="ftsW"/>
    <property type="match status" value="1"/>
</dbReference>
<evidence type="ECO:0000256" key="9">
    <source>
        <dbReference type="ARBA" id="ARBA00022984"/>
    </source>
</evidence>
<feature type="transmembrane region" description="Helical" evidence="21">
    <location>
        <begin position="299"/>
        <end position="324"/>
    </location>
</feature>
<dbReference type="AlphaFoldDB" id="A0A1G2KRY9"/>
<organism evidence="22 23">
    <name type="scientific">Candidatus Sungbacteria bacterium RIFCSPHIGHO2_02_FULL_51_29</name>
    <dbReference type="NCBI Taxonomy" id="1802273"/>
    <lineage>
        <taxon>Bacteria</taxon>
        <taxon>Candidatus Sungiibacteriota</taxon>
    </lineage>
</organism>
<feature type="transmembrane region" description="Helical" evidence="21">
    <location>
        <begin position="185"/>
        <end position="205"/>
    </location>
</feature>
<evidence type="ECO:0000256" key="16">
    <source>
        <dbReference type="ARBA" id="ARBA00038053"/>
    </source>
</evidence>
<dbReference type="GO" id="GO:0071555">
    <property type="term" value="P:cell wall organization"/>
    <property type="evidence" value="ECO:0007669"/>
    <property type="project" value="UniProtKB-KW"/>
</dbReference>
<dbReference type="PROSITE" id="PS00428">
    <property type="entry name" value="FTSW_RODA_SPOVE"/>
    <property type="match status" value="1"/>
</dbReference>
<comment type="caution">
    <text evidence="22">The sequence shown here is derived from an EMBL/GenBank/DDBJ whole genome shotgun (WGS) entry which is preliminary data.</text>
</comment>
<evidence type="ECO:0000256" key="12">
    <source>
        <dbReference type="ARBA" id="ARBA00023306"/>
    </source>
</evidence>
<sequence length="361" mass="38950">MERADRTLFYLTAALVLMGLLVVSSASVAISERNFGTLYGYTLRHGIYALVLGGIAFFSCQRIPYQFWRKISLPLLLGSLILMMLVFFPVVGVTLGGAQRWITLGFFSFQPGELLKLTLIIYLSSWLDKGKSAEKTFGRALAPFTLILGIASVFLILQPDIGTLFIVAATASVLYFLGGGKVSQLFSLGFLGLIVIILLIQIAPYRVDRLTVFLDPNTDPTGIGYQIRQAFIAIGSGGVFGRGFGQGIQKYNYLPEPINDSIFAIITEELGFAGASAIIALFLLFAWCGMRIAREADTFFGKLLAAGITSGIIIQAFINMAAISGLLPLTGIPLPFISYGGTSLVMTLASIGILRNISTHA</sequence>
<feature type="transmembrane region" description="Helical" evidence="21">
    <location>
        <begin position="262"/>
        <end position="287"/>
    </location>
</feature>
<dbReference type="InterPro" id="IPR001182">
    <property type="entry name" value="FtsW/RodA"/>
</dbReference>
<keyword evidence="10 21" id="KW-1133">Transmembrane helix</keyword>
<dbReference type="EC" id="2.4.99.28" evidence="19"/>
<evidence type="ECO:0000313" key="23">
    <source>
        <dbReference type="Proteomes" id="UP000177811"/>
    </source>
</evidence>
<gene>
    <name evidence="22" type="ORF">A3C16_00790</name>
</gene>
<keyword evidence="7 21" id="KW-0812">Transmembrane</keyword>
<evidence type="ECO:0000256" key="19">
    <source>
        <dbReference type="ARBA" id="ARBA00044770"/>
    </source>
</evidence>
<evidence type="ECO:0000256" key="4">
    <source>
        <dbReference type="ARBA" id="ARBA00022618"/>
    </source>
</evidence>
<accession>A0A1G2KRY9</accession>
<evidence type="ECO:0000256" key="20">
    <source>
        <dbReference type="ARBA" id="ARBA00049902"/>
    </source>
</evidence>
<comment type="subcellular location">
    <subcellularLocation>
        <location evidence="1">Cell membrane</location>
        <topology evidence="1">Multi-pass membrane protein</topology>
    </subcellularLocation>
</comment>
<dbReference type="EMBL" id="MHQL01000042">
    <property type="protein sequence ID" value="OHA02208.1"/>
    <property type="molecule type" value="Genomic_DNA"/>
</dbReference>
<comment type="pathway">
    <text evidence="2">Cell wall biogenesis; peptidoglycan biosynthesis.</text>
</comment>
<evidence type="ECO:0000256" key="11">
    <source>
        <dbReference type="ARBA" id="ARBA00023136"/>
    </source>
</evidence>
<feature type="transmembrane region" description="Helical" evidence="21">
    <location>
        <begin position="101"/>
        <end position="124"/>
    </location>
</feature>
<evidence type="ECO:0000313" key="22">
    <source>
        <dbReference type="EMBL" id="OHA02208.1"/>
    </source>
</evidence>
<evidence type="ECO:0000256" key="3">
    <source>
        <dbReference type="ARBA" id="ARBA00022475"/>
    </source>
</evidence>
<evidence type="ECO:0000256" key="13">
    <source>
        <dbReference type="ARBA" id="ARBA00023316"/>
    </source>
</evidence>
<dbReference type="InterPro" id="IPR013437">
    <property type="entry name" value="FtsW"/>
</dbReference>
<keyword evidence="3" id="KW-1003">Cell membrane</keyword>
<evidence type="ECO:0000256" key="2">
    <source>
        <dbReference type="ARBA" id="ARBA00004752"/>
    </source>
</evidence>
<evidence type="ECO:0000256" key="8">
    <source>
        <dbReference type="ARBA" id="ARBA00022960"/>
    </source>
</evidence>
<evidence type="ECO:0000256" key="6">
    <source>
        <dbReference type="ARBA" id="ARBA00022679"/>
    </source>
</evidence>
<dbReference type="GO" id="GO:0032153">
    <property type="term" value="C:cell division site"/>
    <property type="evidence" value="ECO:0007669"/>
    <property type="project" value="TreeGrafter"/>
</dbReference>
<keyword evidence="4 22" id="KW-0132">Cell division</keyword>
<feature type="transmembrane region" description="Helical" evidence="21">
    <location>
        <begin position="136"/>
        <end position="155"/>
    </location>
</feature>
<dbReference type="PANTHER" id="PTHR30474">
    <property type="entry name" value="CELL CYCLE PROTEIN"/>
    <property type="match status" value="1"/>
</dbReference>
<keyword evidence="11 21" id="KW-0472">Membrane</keyword>
<evidence type="ECO:0000256" key="5">
    <source>
        <dbReference type="ARBA" id="ARBA00022676"/>
    </source>
</evidence>
<feature type="transmembrane region" description="Helical" evidence="21">
    <location>
        <begin position="72"/>
        <end position="95"/>
    </location>
</feature>
<feature type="transmembrane region" description="Helical" evidence="21">
    <location>
        <begin position="7"/>
        <end position="30"/>
    </location>
</feature>
<protein>
    <recommendedName>
        <fullName evidence="17">Probable peptidoglycan glycosyltransferase FtsW</fullName>
        <ecNumber evidence="19">2.4.99.28</ecNumber>
    </recommendedName>
    <alternativeName>
        <fullName evidence="18">Cell division protein FtsW</fullName>
    </alternativeName>
    <alternativeName>
        <fullName evidence="15">Cell wall polymerase</fullName>
    </alternativeName>
    <alternativeName>
        <fullName evidence="14">Peptidoglycan polymerase</fullName>
    </alternativeName>
</protein>
<evidence type="ECO:0000256" key="15">
    <source>
        <dbReference type="ARBA" id="ARBA00033270"/>
    </source>
</evidence>
<dbReference type="GO" id="GO:0005886">
    <property type="term" value="C:plasma membrane"/>
    <property type="evidence" value="ECO:0007669"/>
    <property type="project" value="UniProtKB-SubCell"/>
</dbReference>
<evidence type="ECO:0000256" key="7">
    <source>
        <dbReference type="ARBA" id="ARBA00022692"/>
    </source>
</evidence>
<dbReference type="GO" id="GO:0008360">
    <property type="term" value="P:regulation of cell shape"/>
    <property type="evidence" value="ECO:0007669"/>
    <property type="project" value="UniProtKB-KW"/>
</dbReference>
<feature type="transmembrane region" description="Helical" evidence="21">
    <location>
        <begin position="161"/>
        <end position="178"/>
    </location>
</feature>
<evidence type="ECO:0000256" key="17">
    <source>
        <dbReference type="ARBA" id="ARBA00041185"/>
    </source>
</evidence>
<feature type="transmembrane region" description="Helical" evidence="21">
    <location>
        <begin position="336"/>
        <end position="354"/>
    </location>
</feature>
<feature type="transmembrane region" description="Helical" evidence="21">
    <location>
        <begin position="42"/>
        <end position="60"/>
    </location>
</feature>
<dbReference type="GO" id="GO:0009252">
    <property type="term" value="P:peptidoglycan biosynthetic process"/>
    <property type="evidence" value="ECO:0007669"/>
    <property type="project" value="UniProtKB-KW"/>
</dbReference>
<keyword evidence="8" id="KW-0133">Cell shape</keyword>
<dbReference type="GO" id="GO:0008955">
    <property type="term" value="F:peptidoglycan glycosyltransferase activity"/>
    <property type="evidence" value="ECO:0007669"/>
    <property type="project" value="UniProtKB-EC"/>
</dbReference>
<comment type="catalytic activity">
    <reaction evidence="20">
        <text>[GlcNAc-(1-&gt;4)-Mur2Ac(oyl-L-Ala-gamma-D-Glu-L-Lys-D-Ala-D-Ala)](n)-di-trans,octa-cis-undecaprenyl diphosphate + beta-D-GlcNAc-(1-&gt;4)-Mur2Ac(oyl-L-Ala-gamma-D-Glu-L-Lys-D-Ala-D-Ala)-di-trans,octa-cis-undecaprenyl diphosphate = [GlcNAc-(1-&gt;4)-Mur2Ac(oyl-L-Ala-gamma-D-Glu-L-Lys-D-Ala-D-Ala)](n+1)-di-trans,octa-cis-undecaprenyl diphosphate + di-trans,octa-cis-undecaprenyl diphosphate + H(+)</text>
        <dbReference type="Rhea" id="RHEA:23708"/>
        <dbReference type="Rhea" id="RHEA-COMP:9602"/>
        <dbReference type="Rhea" id="RHEA-COMP:9603"/>
        <dbReference type="ChEBI" id="CHEBI:15378"/>
        <dbReference type="ChEBI" id="CHEBI:58405"/>
        <dbReference type="ChEBI" id="CHEBI:60033"/>
        <dbReference type="ChEBI" id="CHEBI:78435"/>
        <dbReference type="EC" id="2.4.99.28"/>
    </reaction>
</comment>
<keyword evidence="6" id="KW-0808">Transferase</keyword>
<dbReference type="Proteomes" id="UP000177811">
    <property type="component" value="Unassembled WGS sequence"/>
</dbReference>
<keyword evidence="9" id="KW-0573">Peptidoglycan synthesis</keyword>
<evidence type="ECO:0000256" key="1">
    <source>
        <dbReference type="ARBA" id="ARBA00004651"/>
    </source>
</evidence>
<dbReference type="PANTHER" id="PTHR30474:SF2">
    <property type="entry name" value="PEPTIDOGLYCAN GLYCOSYLTRANSFERASE FTSW-RELATED"/>
    <property type="match status" value="1"/>
</dbReference>
<dbReference type="GO" id="GO:0015648">
    <property type="term" value="F:lipid-linked peptidoglycan transporter activity"/>
    <property type="evidence" value="ECO:0007669"/>
    <property type="project" value="TreeGrafter"/>
</dbReference>
<keyword evidence="12" id="KW-0131">Cell cycle</keyword>
<dbReference type="GO" id="GO:0051301">
    <property type="term" value="P:cell division"/>
    <property type="evidence" value="ECO:0007669"/>
    <property type="project" value="UniProtKB-KW"/>
</dbReference>
<proteinExistence type="inferred from homology"/>
<keyword evidence="5" id="KW-0328">Glycosyltransferase</keyword>
<evidence type="ECO:0000256" key="10">
    <source>
        <dbReference type="ARBA" id="ARBA00022989"/>
    </source>
</evidence>
<dbReference type="InterPro" id="IPR018365">
    <property type="entry name" value="Cell_cycle_FtsW-rel_CS"/>
</dbReference>
<evidence type="ECO:0000256" key="18">
    <source>
        <dbReference type="ARBA" id="ARBA00041418"/>
    </source>
</evidence>
<comment type="similarity">
    <text evidence="16">Belongs to the SEDS family. FtsW subfamily.</text>
</comment>
<reference evidence="22 23" key="1">
    <citation type="journal article" date="2016" name="Nat. Commun.">
        <title>Thousands of microbial genomes shed light on interconnected biogeochemical processes in an aquifer system.</title>
        <authorList>
            <person name="Anantharaman K."/>
            <person name="Brown C.T."/>
            <person name="Hug L.A."/>
            <person name="Sharon I."/>
            <person name="Castelle C.J."/>
            <person name="Probst A.J."/>
            <person name="Thomas B.C."/>
            <person name="Singh A."/>
            <person name="Wilkins M.J."/>
            <person name="Karaoz U."/>
            <person name="Brodie E.L."/>
            <person name="Williams K.H."/>
            <person name="Hubbard S.S."/>
            <person name="Banfield J.F."/>
        </authorList>
    </citation>
    <scope>NUCLEOTIDE SEQUENCE [LARGE SCALE GENOMIC DNA]</scope>
</reference>
<evidence type="ECO:0000256" key="21">
    <source>
        <dbReference type="SAM" id="Phobius"/>
    </source>
</evidence>